<dbReference type="AlphaFoldDB" id="A0AAV4J4C0"/>
<dbReference type="PANTHER" id="PTHR47160:SF10">
    <property type="entry name" value="MULE TRANSPOSASE DOMAIN-CONTAINING PROTEIN"/>
    <property type="match status" value="1"/>
</dbReference>
<dbReference type="Proteomes" id="UP000762676">
    <property type="component" value="Unassembled WGS sequence"/>
</dbReference>
<gene>
    <name evidence="2" type="ORF">ElyMa_003206200</name>
</gene>
<proteinExistence type="predicted"/>
<organism evidence="2 3">
    <name type="scientific">Elysia marginata</name>
    <dbReference type="NCBI Taxonomy" id="1093978"/>
    <lineage>
        <taxon>Eukaryota</taxon>
        <taxon>Metazoa</taxon>
        <taxon>Spiralia</taxon>
        <taxon>Lophotrochozoa</taxon>
        <taxon>Mollusca</taxon>
        <taxon>Gastropoda</taxon>
        <taxon>Heterobranchia</taxon>
        <taxon>Euthyneura</taxon>
        <taxon>Panpulmonata</taxon>
        <taxon>Sacoglossa</taxon>
        <taxon>Placobranchoidea</taxon>
        <taxon>Plakobranchidae</taxon>
        <taxon>Elysia</taxon>
    </lineage>
</organism>
<dbReference type="PANTHER" id="PTHR47160">
    <property type="entry name" value="PUTATIVE-RELATED"/>
    <property type="match status" value="1"/>
</dbReference>
<evidence type="ECO:0000313" key="3">
    <source>
        <dbReference type="Proteomes" id="UP000762676"/>
    </source>
</evidence>
<accession>A0AAV4J4C0</accession>
<dbReference type="Pfam" id="PF10551">
    <property type="entry name" value="MULE"/>
    <property type="match status" value="1"/>
</dbReference>
<keyword evidence="3" id="KW-1185">Reference proteome</keyword>
<name>A0AAV4J4C0_9GAST</name>
<feature type="domain" description="MULE transposase" evidence="1">
    <location>
        <begin position="161"/>
        <end position="256"/>
    </location>
</feature>
<dbReference type="EMBL" id="BMAT01006598">
    <property type="protein sequence ID" value="GFS16121.1"/>
    <property type="molecule type" value="Genomic_DNA"/>
</dbReference>
<reference evidence="2 3" key="1">
    <citation type="journal article" date="2021" name="Elife">
        <title>Chloroplast acquisition without the gene transfer in kleptoplastic sea slugs, Plakobranchus ocellatus.</title>
        <authorList>
            <person name="Maeda T."/>
            <person name="Takahashi S."/>
            <person name="Yoshida T."/>
            <person name="Shimamura S."/>
            <person name="Takaki Y."/>
            <person name="Nagai Y."/>
            <person name="Toyoda A."/>
            <person name="Suzuki Y."/>
            <person name="Arimoto A."/>
            <person name="Ishii H."/>
            <person name="Satoh N."/>
            <person name="Nishiyama T."/>
            <person name="Hasebe M."/>
            <person name="Maruyama T."/>
            <person name="Minagawa J."/>
            <person name="Obokata J."/>
            <person name="Shigenobu S."/>
        </authorList>
    </citation>
    <scope>NUCLEOTIDE SEQUENCE [LARGE SCALE GENOMIC DNA]</scope>
</reference>
<comment type="caution">
    <text evidence="2">The sequence shown here is derived from an EMBL/GenBank/DDBJ whole genome shotgun (WGS) entry which is preliminary data.</text>
</comment>
<sequence>MYRMKTETATTKIWQRVRKNCTGKLTTEMETSDILHGSTNHNHDVDKEKTQAHMLRQACKRKAEEDLTERPRKILITESGKIETDHVSQESINKVKKAMWRQRRKIHPALPKTRQEALASLSGIQPRRSTTIIDTVVEHELAWMYSTTSVEYIKNVKFLFGDGTFKSSPKYFYQIYTIFGYKDNRYIPIVFFLLPGKSKAVYQKMWSTFKSLYEQVNGATFDNKTIYLDFEKQAHGVASDVLGNITLRGCLFHLKQSW</sequence>
<evidence type="ECO:0000259" key="1">
    <source>
        <dbReference type="Pfam" id="PF10551"/>
    </source>
</evidence>
<dbReference type="InterPro" id="IPR018289">
    <property type="entry name" value="MULE_transposase_dom"/>
</dbReference>
<evidence type="ECO:0000313" key="2">
    <source>
        <dbReference type="EMBL" id="GFS16121.1"/>
    </source>
</evidence>
<protein>
    <recommendedName>
        <fullName evidence="1">MULE transposase domain-containing protein</fullName>
    </recommendedName>
</protein>